<comment type="function">
    <text evidence="4">Involved in production of the polyketide antibiotic thailandamide.</text>
</comment>
<dbReference type="InterPro" id="IPR001227">
    <property type="entry name" value="Ac_transferase_dom_sf"/>
</dbReference>
<dbReference type="InterPro" id="IPR006162">
    <property type="entry name" value="Ppantetheine_attach_site"/>
</dbReference>
<dbReference type="GO" id="GO:0006633">
    <property type="term" value="P:fatty acid biosynthetic process"/>
    <property type="evidence" value="ECO:0007669"/>
    <property type="project" value="InterPro"/>
</dbReference>
<dbReference type="Pfam" id="PF00550">
    <property type="entry name" value="PP-binding"/>
    <property type="match status" value="1"/>
</dbReference>
<dbReference type="Pfam" id="PF14765">
    <property type="entry name" value="PS-DH"/>
    <property type="match status" value="1"/>
</dbReference>
<dbReference type="InterPro" id="IPR014043">
    <property type="entry name" value="Acyl_transferase_dom"/>
</dbReference>
<dbReference type="Pfam" id="PF08659">
    <property type="entry name" value="KR"/>
    <property type="match status" value="1"/>
</dbReference>
<evidence type="ECO:0000256" key="4">
    <source>
        <dbReference type="ARBA" id="ARBA00054155"/>
    </source>
</evidence>
<dbReference type="GO" id="GO:0004315">
    <property type="term" value="F:3-oxoacyl-[acyl-carrier-protein] synthase activity"/>
    <property type="evidence" value="ECO:0007669"/>
    <property type="project" value="InterPro"/>
</dbReference>
<feature type="domain" description="PKS/mFAS DH" evidence="8">
    <location>
        <begin position="878"/>
        <end position="1141"/>
    </location>
</feature>
<dbReference type="InterPro" id="IPR013968">
    <property type="entry name" value="PKS_KR"/>
</dbReference>
<dbReference type="Gene3D" id="3.10.129.120">
    <property type="match status" value="1"/>
</dbReference>
<feature type="domain" description="Carrier" evidence="6">
    <location>
        <begin position="1651"/>
        <end position="1732"/>
    </location>
</feature>
<dbReference type="PROSITE" id="PS00012">
    <property type="entry name" value="PHOSPHOPANTETHEINE"/>
    <property type="match status" value="1"/>
</dbReference>
<protein>
    <submittedName>
        <fullName evidence="9">Polyketide synthase</fullName>
    </submittedName>
</protein>
<keyword evidence="1" id="KW-0596">Phosphopantetheine</keyword>
<dbReference type="SUPFAM" id="SSF51735">
    <property type="entry name" value="NAD(P)-binding Rossmann-fold domains"/>
    <property type="match status" value="2"/>
</dbReference>
<dbReference type="SMART" id="SM00826">
    <property type="entry name" value="PKS_DH"/>
    <property type="match status" value="1"/>
</dbReference>
<evidence type="ECO:0000259" key="6">
    <source>
        <dbReference type="PROSITE" id="PS50075"/>
    </source>
</evidence>
<dbReference type="InterPro" id="IPR014030">
    <property type="entry name" value="Ketoacyl_synth_N"/>
</dbReference>
<evidence type="ECO:0000256" key="2">
    <source>
        <dbReference type="ARBA" id="ARBA00022553"/>
    </source>
</evidence>
<dbReference type="Gene3D" id="1.10.1200.10">
    <property type="entry name" value="ACP-like"/>
    <property type="match status" value="1"/>
</dbReference>
<evidence type="ECO:0000256" key="5">
    <source>
        <dbReference type="PROSITE-ProRule" id="PRU01363"/>
    </source>
</evidence>
<dbReference type="PANTHER" id="PTHR43775:SF37">
    <property type="entry name" value="SI:DKEY-61P9.11"/>
    <property type="match status" value="1"/>
</dbReference>
<evidence type="ECO:0000256" key="3">
    <source>
        <dbReference type="ARBA" id="ARBA00022679"/>
    </source>
</evidence>
<evidence type="ECO:0000256" key="1">
    <source>
        <dbReference type="ARBA" id="ARBA00022450"/>
    </source>
</evidence>
<dbReference type="GO" id="GO:0071770">
    <property type="term" value="P:DIM/DIP cell wall layer assembly"/>
    <property type="evidence" value="ECO:0007669"/>
    <property type="project" value="TreeGrafter"/>
</dbReference>
<dbReference type="GO" id="GO:0004312">
    <property type="term" value="F:fatty acid synthase activity"/>
    <property type="evidence" value="ECO:0007669"/>
    <property type="project" value="TreeGrafter"/>
</dbReference>
<dbReference type="SMART" id="SM00827">
    <property type="entry name" value="PKS_AT"/>
    <property type="match status" value="1"/>
</dbReference>
<dbReference type="Pfam" id="PF00109">
    <property type="entry name" value="ketoacyl-synt"/>
    <property type="match status" value="1"/>
</dbReference>
<dbReference type="Gene3D" id="2.60.120.330">
    <property type="entry name" value="B-lactam Antibiotic, Isopenicillin N Synthase, Chain"/>
    <property type="match status" value="1"/>
</dbReference>
<dbReference type="FunFam" id="3.40.47.10:FF:000019">
    <property type="entry name" value="Polyketide synthase type I"/>
    <property type="match status" value="1"/>
</dbReference>
<dbReference type="InterPro" id="IPR016039">
    <property type="entry name" value="Thiolase-like"/>
</dbReference>
<dbReference type="Gene3D" id="3.40.47.10">
    <property type="match status" value="1"/>
</dbReference>
<keyword evidence="3" id="KW-0808">Transferase</keyword>
<dbReference type="SMART" id="SM00825">
    <property type="entry name" value="PKS_KS"/>
    <property type="match status" value="1"/>
</dbReference>
<evidence type="ECO:0000259" key="7">
    <source>
        <dbReference type="PROSITE" id="PS52004"/>
    </source>
</evidence>
<dbReference type="InterPro" id="IPR016035">
    <property type="entry name" value="Acyl_Trfase/lysoPLipase"/>
</dbReference>
<dbReference type="Pfam" id="PF22621">
    <property type="entry name" value="CurL-like_PKS_C"/>
    <property type="match status" value="1"/>
</dbReference>
<accession>A0A3S5GYC0</accession>
<organism evidence="9">
    <name type="scientific">Sorangium cellulosum</name>
    <name type="common">Polyangium cellulosum</name>
    <dbReference type="NCBI Taxonomy" id="56"/>
    <lineage>
        <taxon>Bacteria</taxon>
        <taxon>Pseudomonadati</taxon>
        <taxon>Myxococcota</taxon>
        <taxon>Polyangia</taxon>
        <taxon>Polyangiales</taxon>
        <taxon>Polyangiaceae</taxon>
        <taxon>Sorangium</taxon>
    </lineage>
</organism>
<dbReference type="InterPro" id="IPR007803">
    <property type="entry name" value="Asp/Arg/Pro-Hydrxlase"/>
</dbReference>
<dbReference type="PROSITE" id="PS50075">
    <property type="entry name" value="CARRIER"/>
    <property type="match status" value="1"/>
</dbReference>
<comment type="caution">
    <text evidence="5">Lacks conserved residue(s) required for the propagation of feature annotation.</text>
</comment>
<dbReference type="Gene3D" id="3.10.129.10">
    <property type="entry name" value="Hotdog Thioesterase"/>
    <property type="match status" value="1"/>
</dbReference>
<sequence>MTTSTPPAVRKLLEDATVELRRLRREVASLKEERQRPIAIIGMGCRYPGGTHDMAAYWNLLSQGVDAVVETRARWPEGAEERPPEGRWAGLLEAPDAFDAAFFGISPREAAKIDPQHRMLLEVAWEALEDAGIPPLGLAGTRTGVFVGVASNEYGETILAASSETEAYDGTGNGLAFAAGRLAYSLGLQGPCMSVDTACSSSLVAVHLALRSLRSGECDVAIVGGVNHLASQRVMEILYALQALSPDGRCRTFDAGANGFVRGEGCGALVLKRLPDAEAAGDRIWGVIRGSAVNQDGRSTGLTQPNVLAQQALLRDALKDAGLGPSDIGYVEAHGTGTSLGDPIEYEALREVLGARRADGSRCVLGSVKTNFGHLEAAAGVAGLMKAVLSLHHERIPRQLHFRALNPRISLEGTPFVVASEHVAWPRGESPRRAGVSSFGLSGTNAHVIVEESPRSTVMPAPGNAGEIERPVHMLALSGKSEGALEALRGRYVEQLRNQEGEGIADLCYTAGACRSHFEERLAVVGSTRAQLVERLEAGAVVRGKAEPRRIAFLFTGQGSQYAGMGRRLYATQPVYRAAVDRCAKVVEIPWEDEEALSRTEHTQAALFTVEYALTELWRSWGVEPEAVLGHSVGEYVAACVAGVMSVEEGLRLVVERGRLMASLREAGAMASVQASVEEVRRELGDEPGVSIAADNGPTQVVLSGREAALRSACAKLEARGVKTKALKVSHAFHSELMDPMLGELERAASQVQMSAPRSVLVSNVTGREAGEEVTRAEYWRRHTREAVRFAEGMRTLRERGVNTFVEIGPHPALLAMGLAEGLSVASLRRGHDDWDTIADAIAQLYAAGVDIDWRGFDRPYSRRRISAPTYAWQRQKHTVKRGRATGALAPLLGSHIEVSSVPGLHIWQAGIDRRPTAATLVEMVLEAAASASGGKGATLKDMRFARSVDDGPDGADLQLVLSSESEGAPPLFRIASRADDAEAWRERASGRLIGGIRREPGAVEPAAAVARVSVAAAAERCPELVAPRVRKGEGEVLAELDLDGAEVGRKFHVPPVILERGFDAIKLAVRPGDAEMYVPTAIEQLVSVDAAARAAWVYVTNASSGGQTLSGDVRLLDRGGRVLLEARGVQLAPASRAERGDPLTSLLYTLAWRDLGPSRRGANGRRVDGSTWLLLANDPLGDSVGTELEARGGRVVRVSPGASYRRIGAERYEIHPADAGQFQRLLEELGVGSGLALDRVVHAWVVPGTAAEDNGLLAAARLGCVSLTHLARALLSLTPSRYPQLFVMTRGAQPIAAEGAPAGPGESIAASGLSQSLSWGFGAALAHEWPELRTTLIDADPADSDVSEVVDELLDPDDEDRIALRRGRRHGQRVVSASGESPLRPSPRFDGTVLVTGGLGGLGLALARRLVDRGARDIALLGRREPSAEGRAAIAALEARGARIQLLQADVADAEALARALDRLRNAGPPLRSVIHTAGVIDDALVVNLTEAQILKVLAPKVLGAWNLHRLTKSDPLDLFVLYSSAVGVFGAPGQAHYAAANAFLDALSYARRAVGLPGVSIDWGRWADVGMAVRPDVADALAAQAVRALSVDDALALFEMTLDGPPQMIAADVNLSALEGGRASSPLLLDLAVAAGGRATGLRAALSDAPPSQRVPLVLAHLQRELGALLKMPPAAVPEQSRLPEFGVDSIIATQLVNRLRRDLAMSIPFRLIFQSASLLALAHALVDELMPAEDDVEETLLREIEALSEEEAMALVTRFSREEAAALPGPVELVENTSRCPETARLLAGIPDLIQAFFSILDPHKHIKPHRGPTKTMLRYHLGLMVPERSPPTMRVKDRHYQWAEGESVLFDDSWEHEVINESDESRAVLIVDVIRPLPIAPHLLVWGLNRYLARQFYSRGVIQRARKIAGRGDGAGQQPASDAHG</sequence>
<dbReference type="GO" id="GO:0005886">
    <property type="term" value="C:plasma membrane"/>
    <property type="evidence" value="ECO:0007669"/>
    <property type="project" value="TreeGrafter"/>
</dbReference>
<dbReference type="SMART" id="SM00823">
    <property type="entry name" value="PKS_PP"/>
    <property type="match status" value="1"/>
</dbReference>
<dbReference type="InterPro" id="IPR036736">
    <property type="entry name" value="ACP-like_sf"/>
</dbReference>
<reference evidence="9" key="1">
    <citation type="journal article" date="2018" name="J. Ind. Microbiol. Biotechnol.">
        <title>Genome mining reveals uncommon alkylpyrones as type III PKS products from myxobacteria.</title>
        <authorList>
            <person name="Hug J.J."/>
            <person name="Panter F."/>
            <person name="Krug D."/>
            <person name="Muller R."/>
        </authorList>
    </citation>
    <scope>NUCLEOTIDE SEQUENCE</scope>
    <source>
        <strain evidence="9">So ce1128</strain>
    </source>
</reference>
<dbReference type="Pfam" id="PF02801">
    <property type="entry name" value="Ketoacyl-synt_C"/>
    <property type="match status" value="1"/>
</dbReference>
<dbReference type="CDD" id="cd00833">
    <property type="entry name" value="PKS"/>
    <property type="match status" value="1"/>
</dbReference>
<dbReference type="InterPro" id="IPR020806">
    <property type="entry name" value="PKS_PP-bd"/>
</dbReference>
<dbReference type="GO" id="GO:0005737">
    <property type="term" value="C:cytoplasm"/>
    <property type="evidence" value="ECO:0007669"/>
    <property type="project" value="TreeGrafter"/>
</dbReference>
<dbReference type="SUPFAM" id="SSF52151">
    <property type="entry name" value="FabD/lysophospholipase-like"/>
    <property type="match status" value="1"/>
</dbReference>
<dbReference type="InterPro" id="IPR049551">
    <property type="entry name" value="PKS_DH_C"/>
</dbReference>
<dbReference type="Gene3D" id="3.40.366.10">
    <property type="entry name" value="Malonyl-Coenzyme A Acyl Carrier Protein, domain 2"/>
    <property type="match status" value="1"/>
</dbReference>
<dbReference type="SUPFAM" id="SSF51197">
    <property type="entry name" value="Clavaminate synthase-like"/>
    <property type="match status" value="1"/>
</dbReference>
<dbReference type="InterPro" id="IPR014031">
    <property type="entry name" value="Ketoacyl_synth_C"/>
</dbReference>
<feature type="region of interest" description="C-terminal hotdog fold" evidence="5">
    <location>
        <begin position="1010"/>
        <end position="1141"/>
    </location>
</feature>
<dbReference type="SUPFAM" id="SSF53901">
    <property type="entry name" value="Thiolase-like"/>
    <property type="match status" value="1"/>
</dbReference>
<feature type="region of interest" description="N-terminal hotdog fold" evidence="5">
    <location>
        <begin position="878"/>
        <end position="1000"/>
    </location>
</feature>
<name>A0A3S5GYC0_SORCE</name>
<dbReference type="InterPro" id="IPR020807">
    <property type="entry name" value="PKS_DH"/>
</dbReference>
<dbReference type="InterPro" id="IPR057326">
    <property type="entry name" value="KR_dom"/>
</dbReference>
<dbReference type="InterPro" id="IPR020841">
    <property type="entry name" value="PKS_Beta-ketoAc_synthase_dom"/>
</dbReference>
<evidence type="ECO:0000313" key="9">
    <source>
        <dbReference type="EMBL" id="AYM54317.1"/>
    </source>
</evidence>
<dbReference type="SMART" id="SM00822">
    <property type="entry name" value="PKS_KR"/>
    <property type="match status" value="1"/>
</dbReference>
<dbReference type="InterPro" id="IPR050091">
    <property type="entry name" value="PKS_NRPS_Biosynth_Enz"/>
</dbReference>
<dbReference type="PROSITE" id="PS52019">
    <property type="entry name" value="PKS_MFAS_DH"/>
    <property type="match status" value="1"/>
</dbReference>
<dbReference type="InterPro" id="IPR009081">
    <property type="entry name" value="PP-bd_ACP"/>
</dbReference>
<dbReference type="SUPFAM" id="SSF47336">
    <property type="entry name" value="ACP-like"/>
    <property type="match status" value="1"/>
</dbReference>
<dbReference type="GO" id="GO:0031177">
    <property type="term" value="F:phosphopantetheine binding"/>
    <property type="evidence" value="ECO:0007669"/>
    <property type="project" value="InterPro"/>
</dbReference>
<dbReference type="Gene3D" id="3.30.70.3290">
    <property type="match status" value="1"/>
</dbReference>
<dbReference type="InterPro" id="IPR049900">
    <property type="entry name" value="PKS_mFAS_DH"/>
</dbReference>
<dbReference type="Pfam" id="PF05118">
    <property type="entry name" value="Asp_Arg_Hydrox"/>
    <property type="match status" value="1"/>
</dbReference>
<dbReference type="InterPro" id="IPR027443">
    <property type="entry name" value="IPNS-like_sf"/>
</dbReference>
<dbReference type="InterPro" id="IPR036291">
    <property type="entry name" value="NAD(P)-bd_dom_sf"/>
</dbReference>
<dbReference type="InterPro" id="IPR049490">
    <property type="entry name" value="C883_1060-like_KR_N"/>
</dbReference>
<dbReference type="EMBL" id="MH908921">
    <property type="protein sequence ID" value="AYM54317.1"/>
    <property type="molecule type" value="Genomic_DNA"/>
</dbReference>
<dbReference type="InterPro" id="IPR018201">
    <property type="entry name" value="Ketoacyl_synth_AS"/>
</dbReference>
<keyword evidence="2" id="KW-0597">Phosphoprotein</keyword>
<evidence type="ECO:0000259" key="8">
    <source>
        <dbReference type="PROSITE" id="PS52019"/>
    </source>
</evidence>
<dbReference type="InterPro" id="IPR016036">
    <property type="entry name" value="Malonyl_transacylase_ACP-bd"/>
</dbReference>
<dbReference type="PANTHER" id="PTHR43775">
    <property type="entry name" value="FATTY ACID SYNTHASE"/>
    <property type="match status" value="1"/>
</dbReference>
<dbReference type="Pfam" id="PF00698">
    <property type="entry name" value="Acyl_transf_1"/>
    <property type="match status" value="1"/>
</dbReference>
<dbReference type="SUPFAM" id="SSF55048">
    <property type="entry name" value="Probable ACP-binding domain of malonyl-CoA ACP transacylase"/>
    <property type="match status" value="1"/>
</dbReference>
<dbReference type="CDD" id="cd08955">
    <property type="entry name" value="KR_2_FAS_SDR_x"/>
    <property type="match status" value="1"/>
</dbReference>
<dbReference type="Pfam" id="PF21394">
    <property type="entry name" value="Beta-ketacyl_N"/>
    <property type="match status" value="1"/>
</dbReference>
<proteinExistence type="predicted"/>
<dbReference type="Gene3D" id="3.40.50.720">
    <property type="entry name" value="NAD(P)-binding Rossmann-like Domain"/>
    <property type="match status" value="1"/>
</dbReference>
<dbReference type="PROSITE" id="PS52004">
    <property type="entry name" value="KS3_2"/>
    <property type="match status" value="1"/>
</dbReference>
<dbReference type="PROSITE" id="PS00606">
    <property type="entry name" value="KS3_1"/>
    <property type="match status" value="1"/>
</dbReference>
<feature type="domain" description="Ketosynthase family 3 (KS3)" evidence="7">
    <location>
        <begin position="35"/>
        <end position="452"/>
    </location>
</feature>